<protein>
    <submittedName>
        <fullName evidence="2">Uncharacterized protein</fullName>
    </submittedName>
</protein>
<organism evidence="2 3">
    <name type="scientific">Candidatus Sedimenticola endophacoides</name>
    <dbReference type="NCBI Taxonomy" id="2548426"/>
    <lineage>
        <taxon>Bacteria</taxon>
        <taxon>Pseudomonadati</taxon>
        <taxon>Pseudomonadota</taxon>
        <taxon>Gammaproteobacteria</taxon>
        <taxon>Chromatiales</taxon>
        <taxon>Sedimenticolaceae</taxon>
        <taxon>Sedimenticola</taxon>
    </lineage>
</organism>
<dbReference type="Proteomes" id="UP000250928">
    <property type="component" value="Unassembled WGS sequence"/>
</dbReference>
<gene>
    <name evidence="2" type="ORF">C3L24_12385</name>
</gene>
<dbReference type="EMBL" id="PQCO01000296">
    <property type="protein sequence ID" value="PUD98627.1"/>
    <property type="molecule type" value="Genomic_DNA"/>
</dbReference>
<sequence>MNLFAIHPDSETLATGLQPSPRGAFDGTRDDPLLASQPIDIQAFSEVMTSPEVLSSVIGQLRLMLPEEVFSRIEALIRDGKALPQPAELAALLEKVIQQLETKAGGKAVAEAVAGPSPAPEAGEAGAAGPTPLDLLRLVKQHLEHSAETDGEPAVGLPQGMGAVSQALEDDTAPAIPAPALRQGTGDLTGGVPITARGDAPRQESQPLPDTGIQTLTAMESEAKAVSPR</sequence>
<name>A0A6N4DNR3_9GAMM</name>
<proteinExistence type="predicted"/>
<comment type="caution">
    <text evidence="2">The sequence shown here is derived from an EMBL/GenBank/DDBJ whole genome shotgun (WGS) entry which is preliminary data.</text>
</comment>
<feature type="region of interest" description="Disordered" evidence="1">
    <location>
        <begin position="176"/>
        <end position="229"/>
    </location>
</feature>
<reference evidence="2 3" key="1">
    <citation type="submission" date="2018-01" db="EMBL/GenBank/DDBJ databases">
        <title>Novel co-symbiosis in the lucinid bivalve Phacoides pectinatus.</title>
        <authorList>
            <person name="Lim S.J."/>
            <person name="Davis B.G."/>
            <person name="Gill D.E."/>
            <person name="Engel A.S."/>
            <person name="Anderson L.C."/>
            <person name="Campbell B.J."/>
        </authorList>
    </citation>
    <scope>NUCLEOTIDE SEQUENCE [LARGE SCALE GENOMIC DNA]</scope>
    <source>
        <strain evidence="2">N3_P5</strain>
    </source>
</reference>
<accession>A0A6N4DNR3</accession>
<dbReference type="AlphaFoldDB" id="A0A6N4DNR3"/>
<feature type="compositionally biased region" description="Polar residues" evidence="1">
    <location>
        <begin position="203"/>
        <end position="218"/>
    </location>
</feature>
<evidence type="ECO:0000313" key="2">
    <source>
        <dbReference type="EMBL" id="PUD98627.1"/>
    </source>
</evidence>
<evidence type="ECO:0000313" key="3">
    <source>
        <dbReference type="Proteomes" id="UP000250928"/>
    </source>
</evidence>
<evidence type="ECO:0000256" key="1">
    <source>
        <dbReference type="SAM" id="MobiDB-lite"/>
    </source>
</evidence>